<reference evidence="1 2" key="1">
    <citation type="submission" date="2018-05" db="EMBL/GenBank/DDBJ databases">
        <title>Genomic Encyclopedia of Type Strains, Phase IV (KMG-IV): sequencing the most valuable type-strain genomes for metagenomic binning, comparative biology and taxonomic classification.</title>
        <authorList>
            <person name="Goeker M."/>
        </authorList>
    </citation>
    <scope>NUCLEOTIDE SEQUENCE [LARGE SCALE GENOMIC DNA]</scope>
    <source>
        <strain evidence="1 2">DSM 28556</strain>
    </source>
</reference>
<evidence type="ECO:0000313" key="1">
    <source>
        <dbReference type="EMBL" id="PXW89445.1"/>
    </source>
</evidence>
<dbReference type="EMBL" id="QJJQ01000002">
    <property type="protein sequence ID" value="PXW89445.1"/>
    <property type="molecule type" value="Genomic_DNA"/>
</dbReference>
<accession>A0A2V3WBB1</accession>
<dbReference type="AlphaFoldDB" id="A0A2V3WBB1"/>
<evidence type="ECO:0000313" key="2">
    <source>
        <dbReference type="Proteomes" id="UP000247978"/>
    </source>
</evidence>
<keyword evidence="2" id="KW-1185">Reference proteome</keyword>
<gene>
    <name evidence="1" type="ORF">DFR56_102222</name>
</gene>
<proteinExistence type="predicted"/>
<comment type="caution">
    <text evidence="1">The sequence shown here is derived from an EMBL/GenBank/DDBJ whole genome shotgun (WGS) entry which is preliminary data.</text>
</comment>
<protein>
    <submittedName>
        <fullName evidence="1">Uncharacterized protein</fullName>
    </submittedName>
</protein>
<organism evidence="1 2">
    <name type="scientific">Pseudogracilibacillus auburnensis</name>
    <dbReference type="NCBI Taxonomy" id="1494959"/>
    <lineage>
        <taxon>Bacteria</taxon>
        <taxon>Bacillati</taxon>
        <taxon>Bacillota</taxon>
        <taxon>Bacilli</taxon>
        <taxon>Bacillales</taxon>
        <taxon>Bacillaceae</taxon>
        <taxon>Pseudogracilibacillus</taxon>
    </lineage>
</organism>
<sequence>MKTLDVHALDKGIDGTKKIYKLAMNKLKQYKKL</sequence>
<name>A0A2V3WBB1_9BACI</name>
<dbReference type="Proteomes" id="UP000247978">
    <property type="component" value="Unassembled WGS sequence"/>
</dbReference>